<dbReference type="Gene3D" id="3.40.640.10">
    <property type="entry name" value="Type I PLP-dependent aspartate aminotransferase-like (Major domain)"/>
    <property type="match status" value="1"/>
</dbReference>
<dbReference type="InterPro" id="IPR020578">
    <property type="entry name" value="Aminotrans_V_PyrdxlP_BS"/>
</dbReference>
<dbReference type="Pfam" id="PF00266">
    <property type="entry name" value="Aminotran_5"/>
    <property type="match status" value="1"/>
</dbReference>
<dbReference type="NCBIfam" id="TIGR01979">
    <property type="entry name" value="sufS"/>
    <property type="match status" value="1"/>
</dbReference>
<dbReference type="PANTHER" id="PTHR43586">
    <property type="entry name" value="CYSTEINE DESULFURASE"/>
    <property type="match status" value="1"/>
</dbReference>
<comment type="cofactor">
    <cofactor evidence="1 7">
        <name>pyridoxal 5'-phosphate</name>
        <dbReference type="ChEBI" id="CHEBI:597326"/>
    </cofactor>
</comment>
<protein>
    <recommendedName>
        <fullName evidence="3 8">Cysteine desulfurase</fullName>
        <ecNumber evidence="3 8">2.8.1.7</ecNumber>
    </recommendedName>
</protein>
<evidence type="ECO:0000256" key="8">
    <source>
        <dbReference type="RuleBase" id="RU004506"/>
    </source>
</evidence>
<sequence length="405" mass="43973">MSLNVEQIRAQFPVLQEQVNGQPLVYLDNAATTQKPQAVIDALVEYYSTYNSNVHRGAHFLSDKATRRYEEARQVVANYLNASRTEEVIWTSGTTEGINLIAQGVAQRLQPGDEVVVTEMEHHANLVTWQQACKRAGAKLKVAPISDAGELDVSAFKALINEHTAFVAFPHISNALGTINPVKELTAIAKSVNALVLIDGAQGVAHGAVDVQTIGCDFYVFSGHKVFGPTGVGALWGRYEILKDWPVWLVGGEMIATVTYQDATWGELPNRLEAGTPNIAGVIGLAAAINWLQQFDANEILAHEQDLLAYATELAERIEGMRLVGTAPQKIGVMSFVLEGTHPADVGFILDKQGVAIRTGDHCAQPLMKRLGVPGTARASFSIYNTRADIDRLFSAIKKAQMMLA</sequence>
<dbReference type="Proteomes" id="UP000287330">
    <property type="component" value="Unassembled WGS sequence"/>
</dbReference>
<comment type="caution">
    <text evidence="10">The sequence shown here is derived from an EMBL/GenBank/DDBJ whole genome shotgun (WGS) entry which is preliminary data.</text>
</comment>
<comment type="similarity">
    <text evidence="2 8">Belongs to the class-V pyridoxal-phosphate-dependent aminotransferase family. Csd subfamily.</text>
</comment>
<dbReference type="GO" id="GO:0030170">
    <property type="term" value="F:pyridoxal phosphate binding"/>
    <property type="evidence" value="ECO:0007669"/>
    <property type="project" value="UniProtKB-UniRule"/>
</dbReference>
<dbReference type="InterPro" id="IPR015421">
    <property type="entry name" value="PyrdxlP-dep_Trfase_major"/>
</dbReference>
<organism evidence="10 11">
    <name type="scientific">Idiomarina fontislapidosi</name>
    <dbReference type="NCBI Taxonomy" id="263723"/>
    <lineage>
        <taxon>Bacteria</taxon>
        <taxon>Pseudomonadati</taxon>
        <taxon>Pseudomonadota</taxon>
        <taxon>Gammaproteobacteria</taxon>
        <taxon>Alteromonadales</taxon>
        <taxon>Idiomarinaceae</taxon>
        <taxon>Idiomarina</taxon>
    </lineage>
</organism>
<feature type="domain" description="Aminotransferase class V" evidence="9">
    <location>
        <begin position="25"/>
        <end position="393"/>
    </location>
</feature>
<evidence type="ECO:0000256" key="5">
    <source>
        <dbReference type="ARBA" id="ARBA00022898"/>
    </source>
</evidence>
<dbReference type="AlphaFoldDB" id="A0A432XR99"/>
<comment type="function">
    <text evidence="8">Catalyzes the removal of elemental sulfur and selenium atoms from L-cysteine, L-cystine, L-selenocysteine, and L-selenocystine to produce L-alanine.</text>
</comment>
<dbReference type="GO" id="GO:0006534">
    <property type="term" value="P:cysteine metabolic process"/>
    <property type="evidence" value="ECO:0007669"/>
    <property type="project" value="UniProtKB-UniRule"/>
</dbReference>
<evidence type="ECO:0000256" key="2">
    <source>
        <dbReference type="ARBA" id="ARBA00010447"/>
    </source>
</evidence>
<reference evidence="11" key="1">
    <citation type="journal article" date="2018" name="Front. Microbiol.">
        <title>Genome-Based Analysis Reveals the Taxonomy and Diversity of the Family Idiomarinaceae.</title>
        <authorList>
            <person name="Liu Y."/>
            <person name="Lai Q."/>
            <person name="Shao Z."/>
        </authorList>
    </citation>
    <scope>NUCLEOTIDE SEQUENCE [LARGE SCALE GENOMIC DNA]</scope>
    <source>
        <strain evidence="11">F23</strain>
    </source>
</reference>
<dbReference type="Gene3D" id="3.90.1150.10">
    <property type="entry name" value="Aspartate Aminotransferase, domain 1"/>
    <property type="match status" value="1"/>
</dbReference>
<dbReference type="PANTHER" id="PTHR43586:SF8">
    <property type="entry name" value="CYSTEINE DESULFURASE 1, CHLOROPLASTIC"/>
    <property type="match status" value="1"/>
</dbReference>
<evidence type="ECO:0000313" key="10">
    <source>
        <dbReference type="EMBL" id="RUO51214.1"/>
    </source>
</evidence>
<evidence type="ECO:0000256" key="7">
    <source>
        <dbReference type="RuleBase" id="RU004504"/>
    </source>
</evidence>
<dbReference type="InterPro" id="IPR015422">
    <property type="entry name" value="PyrdxlP-dep_Trfase_small"/>
</dbReference>
<dbReference type="GO" id="GO:0031071">
    <property type="term" value="F:cysteine desulfurase activity"/>
    <property type="evidence" value="ECO:0007669"/>
    <property type="project" value="UniProtKB-UniRule"/>
</dbReference>
<dbReference type="CDD" id="cd06453">
    <property type="entry name" value="SufS_like"/>
    <property type="match status" value="1"/>
</dbReference>
<evidence type="ECO:0000313" key="11">
    <source>
        <dbReference type="Proteomes" id="UP000287330"/>
    </source>
</evidence>
<keyword evidence="5 8" id="KW-0663">Pyridoxal phosphate</keyword>
<proteinExistence type="inferred from homology"/>
<accession>A0A432XR99</accession>
<dbReference type="InterPro" id="IPR010970">
    <property type="entry name" value="Cys_dSase_SufS"/>
</dbReference>
<keyword evidence="11" id="KW-1185">Reference proteome</keyword>
<dbReference type="InterPro" id="IPR000192">
    <property type="entry name" value="Aminotrans_V_dom"/>
</dbReference>
<dbReference type="EMBL" id="PIPV01000012">
    <property type="protein sequence ID" value="RUO51214.1"/>
    <property type="molecule type" value="Genomic_DNA"/>
</dbReference>
<dbReference type="InterPro" id="IPR015424">
    <property type="entry name" value="PyrdxlP-dep_Trfase"/>
</dbReference>
<dbReference type="OrthoDB" id="9808002at2"/>
<evidence type="ECO:0000256" key="1">
    <source>
        <dbReference type="ARBA" id="ARBA00001933"/>
    </source>
</evidence>
<evidence type="ECO:0000259" key="9">
    <source>
        <dbReference type="Pfam" id="PF00266"/>
    </source>
</evidence>
<comment type="catalytic activity">
    <reaction evidence="6 8">
        <text>(sulfur carrier)-H + L-cysteine = (sulfur carrier)-SH + L-alanine</text>
        <dbReference type="Rhea" id="RHEA:43892"/>
        <dbReference type="Rhea" id="RHEA-COMP:14737"/>
        <dbReference type="Rhea" id="RHEA-COMP:14739"/>
        <dbReference type="ChEBI" id="CHEBI:29917"/>
        <dbReference type="ChEBI" id="CHEBI:35235"/>
        <dbReference type="ChEBI" id="CHEBI:57972"/>
        <dbReference type="ChEBI" id="CHEBI:64428"/>
        <dbReference type="EC" id="2.8.1.7"/>
    </reaction>
</comment>
<gene>
    <name evidence="10" type="ORF">CWE25_11700</name>
</gene>
<evidence type="ECO:0000256" key="6">
    <source>
        <dbReference type="ARBA" id="ARBA00050776"/>
    </source>
</evidence>
<dbReference type="EC" id="2.8.1.7" evidence="3 8"/>
<name>A0A432XR99_9GAMM</name>
<dbReference type="SUPFAM" id="SSF53383">
    <property type="entry name" value="PLP-dependent transferases"/>
    <property type="match status" value="1"/>
</dbReference>
<evidence type="ECO:0000256" key="3">
    <source>
        <dbReference type="ARBA" id="ARBA00012239"/>
    </source>
</evidence>
<dbReference type="PROSITE" id="PS00595">
    <property type="entry name" value="AA_TRANSFER_CLASS_5"/>
    <property type="match status" value="1"/>
</dbReference>
<evidence type="ECO:0000256" key="4">
    <source>
        <dbReference type="ARBA" id="ARBA00022679"/>
    </source>
</evidence>
<keyword evidence="4 8" id="KW-0808">Transferase</keyword>
<dbReference type="RefSeq" id="WP_110575936.1">
    <property type="nucleotide sequence ID" value="NZ_PIPV01000012.1"/>
</dbReference>